<comment type="caution">
    <text evidence="1">The sequence shown here is derived from an EMBL/GenBank/DDBJ whole genome shotgun (WGS) entry which is preliminary data.</text>
</comment>
<organism evidence="1 2">
    <name type="scientific">Neotamlana laminarinivorans</name>
    <dbReference type="NCBI Taxonomy" id="2883124"/>
    <lineage>
        <taxon>Bacteria</taxon>
        <taxon>Pseudomonadati</taxon>
        <taxon>Bacteroidota</taxon>
        <taxon>Flavobacteriia</taxon>
        <taxon>Flavobacteriales</taxon>
        <taxon>Flavobacteriaceae</taxon>
        <taxon>Neotamlana</taxon>
    </lineage>
</organism>
<evidence type="ECO:0000313" key="1">
    <source>
        <dbReference type="EMBL" id="MCB4800060.1"/>
    </source>
</evidence>
<name>A0A9X1I2W6_9FLAO</name>
<keyword evidence="2" id="KW-1185">Reference proteome</keyword>
<reference evidence="1" key="1">
    <citation type="submission" date="2021-10" db="EMBL/GenBank/DDBJ databases">
        <title>Tamlana sargassums sp. nov., and Tamlana laminarinivorans sp. nov., two new bacteria isolated from the brown alga.</title>
        <authorList>
            <person name="Li J."/>
        </authorList>
    </citation>
    <scope>NUCLEOTIDE SEQUENCE</scope>
    <source>
        <strain evidence="1">PT2-4</strain>
    </source>
</reference>
<dbReference type="RefSeq" id="WP_226544542.1">
    <property type="nucleotide sequence ID" value="NZ_JAJAPW010000008.1"/>
</dbReference>
<gene>
    <name evidence="1" type="ORF">LG649_14495</name>
</gene>
<proteinExistence type="predicted"/>
<accession>A0A9X1I2W6</accession>
<protein>
    <submittedName>
        <fullName evidence="1">Uncharacterized protein</fullName>
    </submittedName>
</protein>
<evidence type="ECO:0000313" key="2">
    <source>
        <dbReference type="Proteomes" id="UP001139199"/>
    </source>
</evidence>
<dbReference type="Proteomes" id="UP001139199">
    <property type="component" value="Unassembled WGS sequence"/>
</dbReference>
<dbReference type="AlphaFoldDB" id="A0A9X1I2W6"/>
<dbReference type="EMBL" id="JAJAPW010000008">
    <property type="protein sequence ID" value="MCB4800060.1"/>
    <property type="molecule type" value="Genomic_DNA"/>
</dbReference>
<sequence length="114" mass="12837">MKAFIIFISFLTYANFCFSQNITEDQFKHFGAGVVISNGTYATIYSLTKNKKKAFWYSMGASIIAGFAKELRDSEKFHTPLDTNEALATSFGGLTVTFNLFEKKKKNKHVALNN</sequence>